<evidence type="ECO:0000256" key="3">
    <source>
        <dbReference type="RuleBase" id="RU000363"/>
    </source>
</evidence>
<dbReference type="InterPro" id="IPR036291">
    <property type="entry name" value="NAD(P)-bd_dom_sf"/>
</dbReference>
<evidence type="ECO:0000313" key="5">
    <source>
        <dbReference type="Proteomes" id="UP000250043"/>
    </source>
</evidence>
<dbReference type="AlphaFoldDB" id="A0A8E2APH3"/>
<sequence>MALPQRVWMITGASQGLGRELVLAAIARGDKAIATGRNLQRLQELERISNENQSGTGDVADRPSRGECRALQLDITADVSELKQKAATALSFFGRVDVLVNNVGRGMVGVVEEMGFNNMMKQFMLNFFGPINVTNAILPNMRERRSGTIVFIGSRSSWRARFPMLAPYAASKAALDAAAESLKAELAPFNIGVLTVLPGGLRTTNWQNTNVMPVSPDARLDAPAANVRDMEAMLLPSLFTEASSQREAEEKARFDEGRIEDYATQRAEMLKWMHAQDGVQYGDPAKAAKAIIDVVCGEGLAVSKNQPRDNGDDVDFSDSIRLASLPELLVLGEDAEENIRERCLTVLRCLDEWKDVTRSIAHTK</sequence>
<dbReference type="OrthoDB" id="1274115at2759"/>
<dbReference type="PRINTS" id="PR00081">
    <property type="entry name" value="GDHRDH"/>
</dbReference>
<reference evidence="4 5" key="1">
    <citation type="submission" date="2016-07" db="EMBL/GenBank/DDBJ databases">
        <title>Draft genome of the white-rot fungus Obba rivulosa 3A-2.</title>
        <authorList>
            <consortium name="DOE Joint Genome Institute"/>
            <person name="Miettinen O."/>
            <person name="Riley R."/>
            <person name="Acob R."/>
            <person name="Barry K."/>
            <person name="Cullen D."/>
            <person name="De Vries R."/>
            <person name="Hainaut M."/>
            <person name="Hatakka A."/>
            <person name="Henrissat B."/>
            <person name="Hilden K."/>
            <person name="Kuo R."/>
            <person name="Labutti K."/>
            <person name="Lipzen A."/>
            <person name="Makela M.R."/>
            <person name="Sandor L."/>
            <person name="Spatafora J.W."/>
            <person name="Grigoriev I.V."/>
            <person name="Hibbett D.S."/>
        </authorList>
    </citation>
    <scope>NUCLEOTIDE SEQUENCE [LARGE SCALE GENOMIC DNA]</scope>
    <source>
        <strain evidence="4 5">3A-2</strain>
    </source>
</reference>
<name>A0A8E2APH3_9APHY</name>
<dbReference type="GO" id="GO:0016491">
    <property type="term" value="F:oxidoreductase activity"/>
    <property type="evidence" value="ECO:0007669"/>
    <property type="project" value="UniProtKB-KW"/>
</dbReference>
<accession>A0A8E2APH3</accession>
<dbReference type="Pfam" id="PF00106">
    <property type="entry name" value="adh_short"/>
    <property type="match status" value="1"/>
</dbReference>
<dbReference type="PRINTS" id="PR00080">
    <property type="entry name" value="SDRFAMILY"/>
</dbReference>
<evidence type="ECO:0000256" key="1">
    <source>
        <dbReference type="ARBA" id="ARBA00006484"/>
    </source>
</evidence>
<organism evidence="4 5">
    <name type="scientific">Obba rivulosa</name>
    <dbReference type="NCBI Taxonomy" id="1052685"/>
    <lineage>
        <taxon>Eukaryota</taxon>
        <taxon>Fungi</taxon>
        <taxon>Dikarya</taxon>
        <taxon>Basidiomycota</taxon>
        <taxon>Agaricomycotina</taxon>
        <taxon>Agaricomycetes</taxon>
        <taxon>Polyporales</taxon>
        <taxon>Gelatoporiaceae</taxon>
        <taxon>Obba</taxon>
    </lineage>
</organism>
<dbReference type="InterPro" id="IPR051911">
    <property type="entry name" value="SDR_oxidoreductase"/>
</dbReference>
<comment type="similarity">
    <text evidence="1 3">Belongs to the short-chain dehydrogenases/reductases (SDR) family.</text>
</comment>
<dbReference type="PANTHER" id="PTHR43976:SF16">
    <property type="entry name" value="SHORT-CHAIN DEHYDROGENASE_REDUCTASE FAMILY PROTEIN"/>
    <property type="match status" value="1"/>
</dbReference>
<proteinExistence type="inferred from homology"/>
<protein>
    <submittedName>
        <fullName evidence="4">NAD(P)-binding protein</fullName>
    </submittedName>
</protein>
<evidence type="ECO:0000256" key="2">
    <source>
        <dbReference type="ARBA" id="ARBA00023002"/>
    </source>
</evidence>
<keyword evidence="5" id="KW-1185">Reference proteome</keyword>
<dbReference type="InterPro" id="IPR002347">
    <property type="entry name" value="SDR_fam"/>
</dbReference>
<dbReference type="Gene3D" id="3.40.50.720">
    <property type="entry name" value="NAD(P)-binding Rossmann-like Domain"/>
    <property type="match status" value="1"/>
</dbReference>
<dbReference type="SUPFAM" id="SSF51735">
    <property type="entry name" value="NAD(P)-binding Rossmann-fold domains"/>
    <property type="match status" value="1"/>
</dbReference>
<dbReference type="PANTHER" id="PTHR43976">
    <property type="entry name" value="SHORT CHAIN DEHYDROGENASE"/>
    <property type="match status" value="1"/>
</dbReference>
<gene>
    <name evidence="4" type="ORF">OBBRIDRAFT_889445</name>
</gene>
<keyword evidence="2" id="KW-0560">Oxidoreductase</keyword>
<dbReference type="Proteomes" id="UP000250043">
    <property type="component" value="Unassembled WGS sequence"/>
</dbReference>
<dbReference type="EMBL" id="KV722467">
    <property type="protein sequence ID" value="OCH87968.1"/>
    <property type="molecule type" value="Genomic_DNA"/>
</dbReference>
<evidence type="ECO:0000313" key="4">
    <source>
        <dbReference type="EMBL" id="OCH87968.1"/>
    </source>
</evidence>